<dbReference type="STRING" id="1715989.NITINOP_2403"/>
<dbReference type="PANTHER" id="PTHR43685">
    <property type="entry name" value="GLYCOSYLTRANSFERASE"/>
    <property type="match status" value="1"/>
</dbReference>
<dbReference type="InterPro" id="IPR001173">
    <property type="entry name" value="Glyco_trans_2-like"/>
</dbReference>
<dbReference type="Proteomes" id="UP000066284">
    <property type="component" value="Chromosome 1"/>
</dbReference>
<keyword evidence="3" id="KW-0808">Transferase</keyword>
<accession>A0A0S4KUA7</accession>
<keyword evidence="1" id="KW-1133">Transmembrane helix</keyword>
<keyword evidence="4" id="KW-1185">Reference proteome</keyword>
<feature type="domain" description="Glycosyltransferase 2-like" evidence="2">
    <location>
        <begin position="10"/>
        <end position="121"/>
    </location>
</feature>
<evidence type="ECO:0000259" key="2">
    <source>
        <dbReference type="Pfam" id="PF00535"/>
    </source>
</evidence>
<dbReference type="InterPro" id="IPR029044">
    <property type="entry name" value="Nucleotide-diphossugar_trans"/>
</dbReference>
<evidence type="ECO:0000313" key="4">
    <source>
        <dbReference type="Proteomes" id="UP000066284"/>
    </source>
</evidence>
<evidence type="ECO:0000256" key="1">
    <source>
        <dbReference type="SAM" id="Phobius"/>
    </source>
</evidence>
<dbReference type="Gene3D" id="3.90.550.10">
    <property type="entry name" value="Spore Coat Polysaccharide Biosynthesis Protein SpsA, Chain A"/>
    <property type="match status" value="1"/>
</dbReference>
<sequence length="347" mass="39305">MQVRDPVDVSVIIPTYNRAHLVAEAIESVLRQTRPPREIIVVDDGSTDDTKQVLASFGDRITAIHQDNKGVGGARNRALEAAQGQYLAFLDSDDLWMERKLEWQVAIMEQFPNLGFLFSDFVITGNKSKVIPKGLSTWFHEPLQWDKVFEETAMVLVPCAAREEPVALYSGRLYHALLAKPYILPSCAIVRAACVTPDIRFPEDNHHCSDWEFFARLARRSQTGLMDVETTINRGGDEWPRLTHMSTAEKIRFHLRMIEAVWKADDTFFSAHRDEVEEIEADLCVQLARHCMMDSKVSDARAAIRRWFAIGKFRQWPMGMALVACAWLPASGAALRATRSLMRSGSK</sequence>
<name>A0A0S4KUA7_9BACT</name>
<dbReference type="RefSeq" id="WP_158023371.1">
    <property type="nucleotide sequence ID" value="NZ_LN885086.1"/>
</dbReference>
<gene>
    <name evidence="3" type="ORF">NITINOP_2403</name>
</gene>
<dbReference type="Pfam" id="PF00535">
    <property type="entry name" value="Glycos_transf_2"/>
    <property type="match status" value="1"/>
</dbReference>
<keyword evidence="1" id="KW-0472">Membrane</keyword>
<evidence type="ECO:0000313" key="3">
    <source>
        <dbReference type="EMBL" id="CUQ67375.1"/>
    </source>
</evidence>
<dbReference type="EMBL" id="LN885086">
    <property type="protein sequence ID" value="CUQ67375.1"/>
    <property type="molecule type" value="Genomic_DNA"/>
</dbReference>
<dbReference type="InterPro" id="IPR050834">
    <property type="entry name" value="Glycosyltransf_2"/>
</dbReference>
<dbReference type="AlphaFoldDB" id="A0A0S4KUA7"/>
<dbReference type="CDD" id="cd00761">
    <property type="entry name" value="Glyco_tranf_GTA_type"/>
    <property type="match status" value="1"/>
</dbReference>
<reference evidence="4" key="1">
    <citation type="submission" date="2015-09" db="EMBL/GenBank/DDBJ databases">
        <authorList>
            <person name="Daims H."/>
        </authorList>
    </citation>
    <scope>NUCLEOTIDE SEQUENCE [LARGE SCALE GENOMIC DNA]</scope>
</reference>
<protein>
    <submittedName>
        <fullName evidence="3">Putative glycosyltransferase</fullName>
    </submittedName>
</protein>
<proteinExistence type="predicted"/>
<dbReference type="KEGG" id="nio:NITINOP_2403"/>
<dbReference type="SUPFAM" id="SSF53448">
    <property type="entry name" value="Nucleotide-diphospho-sugar transferases"/>
    <property type="match status" value="1"/>
</dbReference>
<feature type="transmembrane region" description="Helical" evidence="1">
    <location>
        <begin position="316"/>
        <end position="337"/>
    </location>
</feature>
<dbReference type="PANTHER" id="PTHR43685:SF11">
    <property type="entry name" value="GLYCOSYLTRANSFERASE TAGX-RELATED"/>
    <property type="match status" value="1"/>
</dbReference>
<dbReference type="GO" id="GO:0016740">
    <property type="term" value="F:transferase activity"/>
    <property type="evidence" value="ECO:0007669"/>
    <property type="project" value="UniProtKB-KW"/>
</dbReference>
<dbReference type="OrthoDB" id="5291101at2"/>
<organism evidence="3 4">
    <name type="scientific">Candidatus Nitrospira inopinata</name>
    <dbReference type="NCBI Taxonomy" id="1715989"/>
    <lineage>
        <taxon>Bacteria</taxon>
        <taxon>Pseudomonadati</taxon>
        <taxon>Nitrospirota</taxon>
        <taxon>Nitrospiria</taxon>
        <taxon>Nitrospirales</taxon>
        <taxon>Nitrospiraceae</taxon>
        <taxon>Nitrospira</taxon>
    </lineage>
</organism>
<keyword evidence="1" id="KW-0812">Transmembrane</keyword>